<dbReference type="AlphaFoldDB" id="A0A6G1G719"/>
<sequence>MPPVNEVAIQAFHDEKFNSLNQCADEYGIKRSTLRSRLNGSISHQDGAKRFQKLSPYQEKWLVEWIIEEEVAARAPSYARVRQMAEAIARENGDDAPCGNHWTEGHSTVRLTINCSILGTQ</sequence>
<dbReference type="EMBL" id="ML975154">
    <property type="protein sequence ID" value="KAF1813824.1"/>
    <property type="molecule type" value="Genomic_DNA"/>
</dbReference>
<name>A0A6G1G719_9PEZI</name>
<gene>
    <name evidence="1 3" type="ORF">P152DRAFT_433358</name>
</gene>
<reference evidence="1 3" key="1">
    <citation type="submission" date="2020-01" db="EMBL/GenBank/DDBJ databases">
        <authorList>
            <consortium name="DOE Joint Genome Institute"/>
            <person name="Haridas S."/>
            <person name="Albert R."/>
            <person name="Binder M."/>
            <person name="Bloem J."/>
            <person name="Labutti K."/>
            <person name="Salamov A."/>
            <person name="Andreopoulos B."/>
            <person name="Baker S.E."/>
            <person name="Barry K."/>
            <person name="Bills G."/>
            <person name="Bluhm B.H."/>
            <person name="Cannon C."/>
            <person name="Castanera R."/>
            <person name="Culley D.E."/>
            <person name="Daum C."/>
            <person name="Ezra D."/>
            <person name="Gonzalez J.B."/>
            <person name="Henrissat B."/>
            <person name="Kuo A."/>
            <person name="Liang C."/>
            <person name="Lipzen A."/>
            <person name="Lutzoni F."/>
            <person name="Magnuson J."/>
            <person name="Mondo S."/>
            <person name="Nolan M."/>
            <person name="Ohm R."/>
            <person name="Pangilinan J."/>
            <person name="Park H.-J."/>
            <person name="Ramirez L."/>
            <person name="Alfaro M."/>
            <person name="Sun H."/>
            <person name="Tritt A."/>
            <person name="Yoshinaga Y."/>
            <person name="Zwiers L.-H."/>
            <person name="Turgeon B.G."/>
            <person name="Goodwin S.B."/>
            <person name="Spatafora J.W."/>
            <person name="Crous P.W."/>
            <person name="Grigoriev I.V."/>
        </authorList>
    </citation>
    <scope>NUCLEOTIDE SEQUENCE</scope>
    <source>
        <strain evidence="1 3">CBS 781.70</strain>
    </source>
</reference>
<accession>A0A6G1G719</accession>
<dbReference type="RefSeq" id="XP_033535455.1">
    <property type="nucleotide sequence ID" value="XM_033677460.1"/>
</dbReference>
<reference evidence="3" key="3">
    <citation type="submission" date="2025-04" db="UniProtKB">
        <authorList>
            <consortium name="RefSeq"/>
        </authorList>
    </citation>
    <scope>IDENTIFICATION</scope>
    <source>
        <strain evidence="3">CBS 781.70</strain>
    </source>
</reference>
<proteinExistence type="predicted"/>
<organism evidence="1">
    <name type="scientific">Eremomyces bilateralis CBS 781.70</name>
    <dbReference type="NCBI Taxonomy" id="1392243"/>
    <lineage>
        <taxon>Eukaryota</taxon>
        <taxon>Fungi</taxon>
        <taxon>Dikarya</taxon>
        <taxon>Ascomycota</taxon>
        <taxon>Pezizomycotina</taxon>
        <taxon>Dothideomycetes</taxon>
        <taxon>Dothideomycetes incertae sedis</taxon>
        <taxon>Eremomycetales</taxon>
        <taxon>Eremomycetaceae</taxon>
        <taxon>Eremomyces</taxon>
    </lineage>
</organism>
<evidence type="ECO:0000313" key="1">
    <source>
        <dbReference type="EMBL" id="KAF1813824.1"/>
    </source>
</evidence>
<dbReference type="SUPFAM" id="SSF46689">
    <property type="entry name" value="Homeodomain-like"/>
    <property type="match status" value="1"/>
</dbReference>
<keyword evidence="2" id="KW-1185">Reference proteome</keyword>
<evidence type="ECO:0000313" key="3">
    <source>
        <dbReference type="RefSeq" id="XP_033535455.1"/>
    </source>
</evidence>
<reference evidence="3" key="2">
    <citation type="submission" date="2020-04" db="EMBL/GenBank/DDBJ databases">
        <authorList>
            <consortium name="NCBI Genome Project"/>
        </authorList>
    </citation>
    <scope>NUCLEOTIDE SEQUENCE</scope>
    <source>
        <strain evidence="3">CBS 781.70</strain>
    </source>
</reference>
<dbReference type="InterPro" id="IPR009057">
    <property type="entry name" value="Homeodomain-like_sf"/>
</dbReference>
<evidence type="ECO:0008006" key="4">
    <source>
        <dbReference type="Google" id="ProtNLM"/>
    </source>
</evidence>
<dbReference type="GeneID" id="54418030"/>
<evidence type="ECO:0000313" key="2">
    <source>
        <dbReference type="Proteomes" id="UP000504638"/>
    </source>
</evidence>
<dbReference type="Proteomes" id="UP000504638">
    <property type="component" value="Unplaced"/>
</dbReference>
<dbReference type="OrthoDB" id="3780765at2759"/>
<protein>
    <recommendedName>
        <fullName evidence="4">HTH CENPB-type domain-containing protein</fullName>
    </recommendedName>
</protein>